<dbReference type="CDD" id="cd00995">
    <property type="entry name" value="PBP2_NikA_DppA_OppA_like"/>
    <property type="match status" value="1"/>
</dbReference>
<protein>
    <submittedName>
        <fullName evidence="3">Oligopeptide ABC transporter, solute-binding protein</fullName>
    </submittedName>
</protein>
<dbReference type="RefSeq" id="WP_044087137.1">
    <property type="nucleotide sequence ID" value="NZ_ATLK01000001.1"/>
</dbReference>
<name>A0A080N2Y2_9BIFI</name>
<dbReference type="GO" id="GO:1904680">
    <property type="term" value="F:peptide transmembrane transporter activity"/>
    <property type="evidence" value="ECO:0007669"/>
    <property type="project" value="TreeGrafter"/>
</dbReference>
<dbReference type="STRING" id="1341695.BBOMB_0759"/>
<reference evidence="3 4" key="1">
    <citation type="journal article" date="2014" name="Appl. Environ. Microbiol.">
        <title>Genomic encyclopedia of type strains of the genus Bifidobacterium.</title>
        <authorList>
            <person name="Milani C."/>
            <person name="Lugli G.A."/>
            <person name="Duranti S."/>
            <person name="Turroni F."/>
            <person name="Bottacini F."/>
            <person name="Mangifesta M."/>
            <person name="Sanchez B."/>
            <person name="Viappiani A."/>
            <person name="Mancabelli L."/>
            <person name="Taminiau B."/>
            <person name="Delcenserie V."/>
            <person name="Barrangou R."/>
            <person name="Margolles A."/>
            <person name="van Sinderen D."/>
            <person name="Ventura M."/>
        </authorList>
    </citation>
    <scope>NUCLEOTIDE SEQUENCE [LARGE SCALE GENOMIC DNA]</scope>
    <source>
        <strain evidence="3 4">DSM 19703</strain>
    </source>
</reference>
<dbReference type="OrthoDB" id="9046151at2"/>
<dbReference type="PIRSF" id="PIRSF002741">
    <property type="entry name" value="MppA"/>
    <property type="match status" value="1"/>
</dbReference>
<dbReference type="PROSITE" id="PS51257">
    <property type="entry name" value="PROKAR_LIPOPROTEIN"/>
    <property type="match status" value="1"/>
</dbReference>
<evidence type="ECO:0000259" key="2">
    <source>
        <dbReference type="Pfam" id="PF00496"/>
    </source>
</evidence>
<dbReference type="Gene3D" id="3.40.190.10">
    <property type="entry name" value="Periplasmic binding protein-like II"/>
    <property type="match status" value="1"/>
</dbReference>
<dbReference type="Gene3D" id="3.90.76.10">
    <property type="entry name" value="Dipeptide-binding Protein, Domain 1"/>
    <property type="match status" value="1"/>
</dbReference>
<dbReference type="eggNOG" id="COG4166">
    <property type="taxonomic scope" value="Bacteria"/>
</dbReference>
<dbReference type="PANTHER" id="PTHR30290">
    <property type="entry name" value="PERIPLASMIC BINDING COMPONENT OF ABC TRANSPORTER"/>
    <property type="match status" value="1"/>
</dbReference>
<keyword evidence="1" id="KW-0732">Signal</keyword>
<comment type="caution">
    <text evidence="3">The sequence shown here is derived from an EMBL/GenBank/DDBJ whole genome shotgun (WGS) entry which is preliminary data.</text>
</comment>
<dbReference type="AlphaFoldDB" id="A0A080N2Y2"/>
<feature type="domain" description="Solute-binding protein family 5" evidence="2">
    <location>
        <begin position="85"/>
        <end position="464"/>
    </location>
</feature>
<evidence type="ECO:0000313" key="4">
    <source>
        <dbReference type="Proteomes" id="UP000028730"/>
    </source>
</evidence>
<proteinExistence type="predicted"/>
<dbReference type="EMBL" id="ATLK01000001">
    <property type="protein sequence ID" value="KFF31407.1"/>
    <property type="molecule type" value="Genomic_DNA"/>
</dbReference>
<dbReference type="SUPFAM" id="SSF53850">
    <property type="entry name" value="Periplasmic binding protein-like II"/>
    <property type="match status" value="1"/>
</dbReference>
<dbReference type="GO" id="GO:0043190">
    <property type="term" value="C:ATP-binding cassette (ABC) transporter complex"/>
    <property type="evidence" value="ECO:0007669"/>
    <property type="project" value="InterPro"/>
</dbReference>
<dbReference type="GO" id="GO:0042597">
    <property type="term" value="C:periplasmic space"/>
    <property type="evidence" value="ECO:0007669"/>
    <property type="project" value="UniProtKB-ARBA"/>
</dbReference>
<feature type="signal peptide" evidence="1">
    <location>
        <begin position="1"/>
        <end position="23"/>
    </location>
</feature>
<dbReference type="Gene3D" id="3.10.105.10">
    <property type="entry name" value="Dipeptide-binding Protein, Domain 3"/>
    <property type="match status" value="1"/>
</dbReference>
<evidence type="ECO:0000313" key="3">
    <source>
        <dbReference type="EMBL" id="KFF31407.1"/>
    </source>
</evidence>
<organism evidence="3 4">
    <name type="scientific">Bifidobacterium bombi DSM 19703</name>
    <dbReference type="NCBI Taxonomy" id="1341695"/>
    <lineage>
        <taxon>Bacteria</taxon>
        <taxon>Bacillati</taxon>
        <taxon>Actinomycetota</taxon>
        <taxon>Actinomycetes</taxon>
        <taxon>Bifidobacteriales</taxon>
        <taxon>Bifidobacteriaceae</taxon>
        <taxon>Bifidobacterium</taxon>
    </lineage>
</organism>
<dbReference type="Proteomes" id="UP000028730">
    <property type="component" value="Unassembled WGS sequence"/>
</dbReference>
<dbReference type="InterPro" id="IPR000914">
    <property type="entry name" value="SBP_5_dom"/>
</dbReference>
<accession>A0A080N2Y2</accession>
<dbReference type="InterPro" id="IPR039424">
    <property type="entry name" value="SBP_5"/>
</dbReference>
<sequence>MKKKTIAFAAAVCSLALSLGACGSSSNGSSASAGNGKMIITGNVSEPQNPLIPGNTNESGGGRVLRLIFSQLVAFDAKGNAMNDQAESIKPDAAGTQYTIKIKPGLKFSDGTPIKAESFTKAWSYVADVKNAQKCASFFSSIKGYDDVQKKDGLKGDEQLSGLKVVNDTTFTVDLQKPDATFPIKVGYSAFAPLPDSFYKDPKGFGQKPVGNGPYKLVKWDHNNAIETVKNPNYSGPEKVKNDGVTLKVYTKDDAAYADVQAGNLDSLDIVPAADTKTFEKDSSIQAYNKPGSVIQEFTIPANIKHFESGTEEGTLRRQAISMAIDRKAIVNKVLSGVGAVPHDFTSPLTPGYDANLKGSSNLEYNPTKAKELWAKADAISKDNDKLTMSYNSDGGAKPVFDAMVNSINNALGVDVASANPVPTFQQFRDSISNRKMTGAFRSGWMPDYPSAENYLYQCFSSAAADGNGSNDGDYKNPEFDKLMDEAYAAKSADQANKFYSQSQEILLNDLPAIPIYYKNNDGVAAKGVKGFAIDWQSYPTYSQMTK</sequence>
<dbReference type="PANTHER" id="PTHR30290:SF83">
    <property type="entry name" value="ABC TRANSPORTER SUBSTRATE-BINDING PROTEIN"/>
    <property type="match status" value="1"/>
</dbReference>
<keyword evidence="4" id="KW-1185">Reference proteome</keyword>
<dbReference type="GO" id="GO:0015833">
    <property type="term" value="P:peptide transport"/>
    <property type="evidence" value="ECO:0007669"/>
    <property type="project" value="TreeGrafter"/>
</dbReference>
<dbReference type="InterPro" id="IPR030678">
    <property type="entry name" value="Peptide/Ni-bd"/>
</dbReference>
<gene>
    <name evidence="3" type="ORF">BBOMB_0759</name>
</gene>
<dbReference type="Pfam" id="PF00496">
    <property type="entry name" value="SBP_bac_5"/>
    <property type="match status" value="1"/>
</dbReference>
<evidence type="ECO:0000256" key="1">
    <source>
        <dbReference type="SAM" id="SignalP"/>
    </source>
</evidence>
<feature type="chain" id="PRO_5039604988" evidence="1">
    <location>
        <begin position="24"/>
        <end position="547"/>
    </location>
</feature>